<dbReference type="PROSITE" id="PS00137">
    <property type="entry name" value="SUBTILASE_HIS"/>
    <property type="match status" value="1"/>
</dbReference>
<dbReference type="InterPro" id="IPR000209">
    <property type="entry name" value="Peptidase_S8/S53_dom"/>
</dbReference>
<dbReference type="EMBL" id="CCDI010000001">
    <property type="protein sequence ID" value="CDQ23098.1"/>
    <property type="molecule type" value="Genomic_DNA"/>
</dbReference>
<dbReference type="InterPro" id="IPR023828">
    <property type="entry name" value="Peptidase_S8_Ser-AS"/>
</dbReference>
<gene>
    <name evidence="14" type="primary">vpr</name>
    <name evidence="14" type="ORF">BN983_01317</name>
</gene>
<dbReference type="Proteomes" id="UP000028868">
    <property type="component" value="Unassembled WGS sequence"/>
</dbReference>
<evidence type="ECO:0000313" key="14">
    <source>
        <dbReference type="EMBL" id="CDQ23098.1"/>
    </source>
</evidence>
<keyword evidence="2" id="KW-0134">Cell wall</keyword>
<sequence>MRYLFLTLMTIFLLTGFSAPEPNEEVTVIVELEEKSETFIEEVERRWPRLEVVASYDTIFNGAAIRGTAAELEKVARMDAVKNQYPVHKYEALQEEGMSFSTELIRKKFQHPQTGKGVKVGIIDTGMDYNHPDLKQNFKGGYDTVDFDDDPMETKEEGATSHGTHVAGIIGADGEMKGMAPDSELYAYRALGPGGVGSSVQVIAAIEEAVEDGMDVINLSLGNDVNGPDWPTTHAVNKAIELGTVVVVAAGNSGPGGWTVGSPATSSEAITVGASALAQEAPFLKVAGERERIRIQTMAGSVPWDLTKKYPVRYVGKGDREWVNLQGKIALFERGGAPFSEKALMAYQKGAVAVLIYNNEEGAFQGGLDGVELPIPVASLSKEAGAWVKEKVVLQNQWVETVKVTLGDQVAPFSSRGPVTTNWEIKPDILAPGVNIHSTIPGGYESLQGTSMAAPHIAGIAALMKEAHPEWTPSEIKQALTSTADLVSNSKGPFPPTEQGAGFVNINEAIEPELLVEQSSLSFGKLEEKLFRKSLPLTIRNLTDKPMEITIEEPDRKKGESWTVPMTTEIPPEQTKNLKIGLHVSSAFLEDGVHEGYLKVKAEENVFTVPYVYVKEESDYEIVSGFELNPMWQNDREASYRFHLAEPIDTLRVDLYRAGTLLSAGTLLELEDLDAGLIEGELDISEKNLEGSYLAIVSVETEGKESLYPFPIYIEGK</sequence>
<reference evidence="15" key="1">
    <citation type="submission" date="2014-03" db="EMBL/GenBank/DDBJ databases">
        <authorList>
            <person name="Urmite Genomes U."/>
        </authorList>
    </citation>
    <scope>NUCLEOTIDE SEQUENCE [LARGE SCALE GENOMIC DNA]</scope>
    <source>
        <strain evidence="15">HD-03</strain>
    </source>
</reference>
<proteinExistence type="inferred from homology"/>
<evidence type="ECO:0000259" key="12">
    <source>
        <dbReference type="Pfam" id="PF00082"/>
    </source>
</evidence>
<dbReference type="Gene3D" id="3.50.30.30">
    <property type="match status" value="1"/>
</dbReference>
<protein>
    <submittedName>
        <fullName evidence="14">Minor extracellular protease vpr</fullName>
    </submittedName>
</protein>
<dbReference type="PROSITE" id="PS00136">
    <property type="entry name" value="SUBTILASE_ASP"/>
    <property type="match status" value="1"/>
</dbReference>
<keyword evidence="4 9" id="KW-0645">Protease</keyword>
<feature type="domain" description="PA" evidence="13">
    <location>
        <begin position="314"/>
        <end position="386"/>
    </location>
</feature>
<organism evidence="14 15">
    <name type="scientific">Halobacillus karajensis</name>
    <dbReference type="NCBI Taxonomy" id="195088"/>
    <lineage>
        <taxon>Bacteria</taxon>
        <taxon>Bacillati</taxon>
        <taxon>Bacillota</taxon>
        <taxon>Bacilli</taxon>
        <taxon>Bacillales</taxon>
        <taxon>Bacillaceae</taxon>
        <taxon>Halobacillus</taxon>
    </lineage>
</organism>
<dbReference type="PRINTS" id="PR00723">
    <property type="entry name" value="SUBTILISIN"/>
</dbReference>
<keyword evidence="6 9" id="KW-0378">Hydrolase</keyword>
<feature type="active site" description="Charge relay system" evidence="8 9">
    <location>
        <position position="124"/>
    </location>
</feature>
<evidence type="ECO:0000256" key="6">
    <source>
        <dbReference type="ARBA" id="ARBA00022801"/>
    </source>
</evidence>
<keyword evidence="15" id="KW-1185">Reference proteome</keyword>
<evidence type="ECO:0000256" key="10">
    <source>
        <dbReference type="RuleBase" id="RU003355"/>
    </source>
</evidence>
<accession>A0A024P3V7</accession>
<dbReference type="Pfam" id="PF00082">
    <property type="entry name" value="Peptidase_S8"/>
    <property type="match status" value="1"/>
</dbReference>
<dbReference type="InterPro" id="IPR022398">
    <property type="entry name" value="Peptidase_S8_His-AS"/>
</dbReference>
<evidence type="ECO:0000256" key="8">
    <source>
        <dbReference type="PIRSR" id="PIRSR615500-1"/>
    </source>
</evidence>
<evidence type="ECO:0000256" key="1">
    <source>
        <dbReference type="ARBA" id="ARBA00011073"/>
    </source>
</evidence>
<feature type="chain" id="PRO_5039493364" evidence="11">
    <location>
        <begin position="20"/>
        <end position="717"/>
    </location>
</feature>
<dbReference type="PANTHER" id="PTHR43806">
    <property type="entry name" value="PEPTIDASE S8"/>
    <property type="match status" value="1"/>
</dbReference>
<evidence type="ECO:0000256" key="5">
    <source>
        <dbReference type="ARBA" id="ARBA00022729"/>
    </source>
</evidence>
<comment type="caution">
    <text evidence="14">The sequence shown here is derived from an EMBL/GenBank/DDBJ whole genome shotgun (WGS) entry which is preliminary data.</text>
</comment>
<dbReference type="PROSITE" id="PS51892">
    <property type="entry name" value="SUBTILASE"/>
    <property type="match status" value="1"/>
</dbReference>
<evidence type="ECO:0000259" key="13">
    <source>
        <dbReference type="Pfam" id="PF02225"/>
    </source>
</evidence>
<dbReference type="InterPro" id="IPR003137">
    <property type="entry name" value="PA_domain"/>
</dbReference>
<dbReference type="InterPro" id="IPR046450">
    <property type="entry name" value="PA_dom_sf"/>
</dbReference>
<evidence type="ECO:0000256" key="7">
    <source>
        <dbReference type="ARBA" id="ARBA00022825"/>
    </source>
</evidence>
<feature type="domain" description="Peptidase S8/S53" evidence="12">
    <location>
        <begin position="115"/>
        <end position="502"/>
    </location>
</feature>
<dbReference type="PANTHER" id="PTHR43806:SF65">
    <property type="entry name" value="SERINE PROTEASE APRX"/>
    <property type="match status" value="1"/>
</dbReference>
<dbReference type="Gene3D" id="3.40.50.200">
    <property type="entry name" value="Peptidase S8/S53 domain"/>
    <property type="match status" value="1"/>
</dbReference>
<evidence type="ECO:0000313" key="15">
    <source>
        <dbReference type="Proteomes" id="UP000028868"/>
    </source>
</evidence>
<dbReference type="Pfam" id="PF02225">
    <property type="entry name" value="PA"/>
    <property type="match status" value="1"/>
</dbReference>
<dbReference type="InterPro" id="IPR034213">
    <property type="entry name" value="S8_Vpr-like"/>
</dbReference>
<dbReference type="PROSITE" id="PS00138">
    <property type="entry name" value="SUBTILASE_SER"/>
    <property type="match status" value="1"/>
</dbReference>
<name>A0A024P3V7_9BACI</name>
<keyword evidence="3" id="KW-0964">Secreted</keyword>
<dbReference type="AlphaFoldDB" id="A0A024P3V7"/>
<dbReference type="SUPFAM" id="SSF52743">
    <property type="entry name" value="Subtilisin-like"/>
    <property type="match status" value="1"/>
</dbReference>
<feature type="signal peptide" evidence="11">
    <location>
        <begin position="1"/>
        <end position="19"/>
    </location>
</feature>
<dbReference type="RefSeq" id="WP_035506672.1">
    <property type="nucleotide sequence ID" value="NZ_CCDH010000001.1"/>
</dbReference>
<keyword evidence="5 11" id="KW-0732">Signal</keyword>
<feature type="active site" description="Charge relay system" evidence="8 9">
    <location>
        <position position="162"/>
    </location>
</feature>
<feature type="active site" description="Charge relay system" evidence="8 9">
    <location>
        <position position="451"/>
    </location>
</feature>
<evidence type="ECO:0000256" key="4">
    <source>
        <dbReference type="ARBA" id="ARBA00022670"/>
    </source>
</evidence>
<dbReference type="InterPro" id="IPR050131">
    <property type="entry name" value="Peptidase_S8_subtilisin-like"/>
</dbReference>
<evidence type="ECO:0000256" key="11">
    <source>
        <dbReference type="SAM" id="SignalP"/>
    </source>
</evidence>
<dbReference type="InterPro" id="IPR023827">
    <property type="entry name" value="Peptidase_S8_Asp-AS"/>
</dbReference>
<evidence type="ECO:0000256" key="2">
    <source>
        <dbReference type="ARBA" id="ARBA00022512"/>
    </source>
</evidence>
<dbReference type="GO" id="GO:0006508">
    <property type="term" value="P:proteolysis"/>
    <property type="evidence" value="ECO:0007669"/>
    <property type="project" value="UniProtKB-KW"/>
</dbReference>
<dbReference type="InterPro" id="IPR036852">
    <property type="entry name" value="Peptidase_S8/S53_dom_sf"/>
</dbReference>
<evidence type="ECO:0000256" key="9">
    <source>
        <dbReference type="PROSITE-ProRule" id="PRU01240"/>
    </source>
</evidence>
<dbReference type="InterPro" id="IPR015500">
    <property type="entry name" value="Peptidase_S8_subtilisin-rel"/>
</dbReference>
<reference evidence="14 15" key="2">
    <citation type="submission" date="2014-05" db="EMBL/GenBank/DDBJ databases">
        <title>Draft genome sequence of Halobacillus karajensis HK-03.</title>
        <authorList>
            <person name="Khelaifia S."/>
            <person name="Croce O."/>
            <person name="Lagier J.C."/>
            <person name="Raoult D."/>
        </authorList>
    </citation>
    <scope>NUCLEOTIDE SEQUENCE [LARGE SCALE GENOMIC DNA]</scope>
    <source>
        <strain evidence="14 15">HD-03</strain>
    </source>
</reference>
<comment type="similarity">
    <text evidence="1 9 10">Belongs to the peptidase S8 family.</text>
</comment>
<dbReference type="GO" id="GO:0004252">
    <property type="term" value="F:serine-type endopeptidase activity"/>
    <property type="evidence" value="ECO:0007669"/>
    <property type="project" value="UniProtKB-UniRule"/>
</dbReference>
<evidence type="ECO:0000256" key="3">
    <source>
        <dbReference type="ARBA" id="ARBA00022525"/>
    </source>
</evidence>
<keyword evidence="7 9" id="KW-0720">Serine protease</keyword>
<dbReference type="CDD" id="cd07474">
    <property type="entry name" value="Peptidases_S8_subtilisin_Vpr-like"/>
    <property type="match status" value="1"/>
</dbReference>
<dbReference type="SUPFAM" id="SSF52025">
    <property type="entry name" value="PA domain"/>
    <property type="match status" value="1"/>
</dbReference>